<dbReference type="PANTHER" id="PTHR39192:SF1">
    <property type="entry name" value="IRON UPTAKE SYSTEM COMPONENT EFEO"/>
    <property type="match status" value="1"/>
</dbReference>
<protein>
    <submittedName>
        <fullName evidence="5">EfeM/EfeO family lipoprotein</fullName>
    </submittedName>
</protein>
<dbReference type="Pfam" id="PF09375">
    <property type="entry name" value="Peptidase_M75"/>
    <property type="match status" value="1"/>
</dbReference>
<keyword evidence="6" id="KW-1185">Reference proteome</keyword>
<dbReference type="Proteomes" id="UP001330812">
    <property type="component" value="Chromosome"/>
</dbReference>
<evidence type="ECO:0000259" key="4">
    <source>
        <dbReference type="Pfam" id="PF09375"/>
    </source>
</evidence>
<dbReference type="Gene3D" id="1.20.1420.20">
    <property type="entry name" value="M75 peptidase, HXXE motif"/>
    <property type="match status" value="1"/>
</dbReference>
<evidence type="ECO:0000313" key="5">
    <source>
        <dbReference type="EMBL" id="WSE26578.1"/>
    </source>
</evidence>
<evidence type="ECO:0000256" key="3">
    <source>
        <dbReference type="ARBA" id="ARBA00022729"/>
    </source>
</evidence>
<dbReference type="InterPro" id="IPR034981">
    <property type="entry name" value="Imelysin-like_EfeO/Algp7"/>
</dbReference>
<keyword evidence="3" id="KW-0732">Signal</keyword>
<reference evidence="5 6" key="1">
    <citation type="journal article" date="2015" name="Int. J. Syst. Evol. Microbiol.">
        <title>Amycolatopsis rhabdoformis sp. nov., an actinomycete isolated from a tropical forest soil.</title>
        <authorList>
            <person name="Souza W.R."/>
            <person name="Silva R.E."/>
            <person name="Goodfellow M."/>
            <person name="Busarakam K."/>
            <person name="Figueiro F.S."/>
            <person name="Ferreira D."/>
            <person name="Rodrigues-Filho E."/>
            <person name="Moraes L.A.B."/>
            <person name="Zucchi T.D."/>
        </authorList>
    </citation>
    <scope>NUCLEOTIDE SEQUENCE [LARGE SCALE GENOMIC DNA]</scope>
    <source>
        <strain evidence="5 6">NCIMB 14900</strain>
    </source>
</reference>
<accession>A0ABZ1HWR5</accession>
<proteinExistence type="inferred from homology"/>
<keyword evidence="5" id="KW-0449">Lipoprotein</keyword>
<evidence type="ECO:0000256" key="2">
    <source>
        <dbReference type="ARBA" id="ARBA00005989"/>
    </source>
</evidence>
<evidence type="ECO:0000313" key="6">
    <source>
        <dbReference type="Proteomes" id="UP001330812"/>
    </source>
</evidence>
<dbReference type="CDD" id="cd14656">
    <property type="entry name" value="Imelysin-like_EfeO"/>
    <property type="match status" value="1"/>
</dbReference>
<organism evidence="5 6">
    <name type="scientific">Amycolatopsis rhabdoformis</name>
    <dbReference type="NCBI Taxonomy" id="1448059"/>
    <lineage>
        <taxon>Bacteria</taxon>
        <taxon>Bacillati</taxon>
        <taxon>Actinomycetota</taxon>
        <taxon>Actinomycetes</taxon>
        <taxon>Pseudonocardiales</taxon>
        <taxon>Pseudonocardiaceae</taxon>
        <taxon>Amycolatopsis</taxon>
    </lineage>
</organism>
<dbReference type="InterPro" id="IPR038352">
    <property type="entry name" value="Imelysin_sf"/>
</dbReference>
<sequence>MGAAGVVVVAAAVGIAFAVWPDGASAQDPEIQISRSACGQGWTDPKPGPQIFNLHNTGAVTSEVDLIDPKTGVIYGEVEGLGTGTTRPMSVTLGNGAYAFRCLPEDSSAIVGPTSTVSGGAERGPGVAPVTQTDLLEPLKVYQAKVTQGLDQLNTDVTALKDAVHRGDRTGSESTWLTAHLTYERLGAAYDAFGDSDGAINGTTQGLPGGTSDPDFTGFHRLEYGLWHNEDMSALGGVVDQLASDVQDLRTAFPQSQVDPNDLGLRAHEIVENALQFELTAKTDYGSGTNLATTRANLDGVQTVLDVLRPLLAPRYPALSGVDSWLKRTETTLDGAHRADGSWTPVSALTAPQRQKINADVSELTERLAPIAAIAEPRRVS</sequence>
<comment type="similarity">
    <text evidence="2">Belongs to the EfeM/EfeO family.</text>
</comment>
<dbReference type="InterPro" id="IPR018976">
    <property type="entry name" value="Imelysin-like"/>
</dbReference>
<gene>
    <name evidence="5" type="ORF">VSH64_27260</name>
</gene>
<dbReference type="InterPro" id="IPR050894">
    <property type="entry name" value="EfeM/EfeO_iron_uptake"/>
</dbReference>
<comment type="subcellular location">
    <subcellularLocation>
        <location evidence="1">Cell envelope</location>
    </subcellularLocation>
</comment>
<evidence type="ECO:0000256" key="1">
    <source>
        <dbReference type="ARBA" id="ARBA00004196"/>
    </source>
</evidence>
<name>A0ABZ1HWR5_9PSEU</name>
<dbReference type="RefSeq" id="WP_326565559.1">
    <property type="nucleotide sequence ID" value="NZ_CP142149.1"/>
</dbReference>
<feature type="domain" description="Imelysin-like" evidence="4">
    <location>
        <begin position="140"/>
        <end position="369"/>
    </location>
</feature>
<dbReference type="PANTHER" id="PTHR39192">
    <property type="entry name" value="IRON UPTAKE SYSTEM COMPONENT EFEO"/>
    <property type="match status" value="1"/>
</dbReference>
<dbReference type="EMBL" id="CP142149">
    <property type="protein sequence ID" value="WSE26578.1"/>
    <property type="molecule type" value="Genomic_DNA"/>
</dbReference>